<dbReference type="EMBL" id="UINC01039502">
    <property type="protein sequence ID" value="SVB38077.1"/>
    <property type="molecule type" value="Genomic_DNA"/>
</dbReference>
<feature type="non-terminal residue" evidence="3">
    <location>
        <position position="1"/>
    </location>
</feature>
<gene>
    <name evidence="3" type="ORF">METZ01_LOCUS190931</name>
</gene>
<feature type="coiled-coil region" evidence="1">
    <location>
        <begin position="21"/>
        <end position="53"/>
    </location>
</feature>
<dbReference type="AlphaFoldDB" id="A0A382DKD4"/>
<protein>
    <submittedName>
        <fullName evidence="3">Uncharacterized protein</fullName>
    </submittedName>
</protein>
<name>A0A382DKD4_9ZZZZ</name>
<evidence type="ECO:0000256" key="1">
    <source>
        <dbReference type="SAM" id="Coils"/>
    </source>
</evidence>
<reference evidence="3" key="1">
    <citation type="submission" date="2018-05" db="EMBL/GenBank/DDBJ databases">
        <authorList>
            <person name="Lanie J.A."/>
            <person name="Ng W.-L."/>
            <person name="Kazmierczak K.M."/>
            <person name="Andrzejewski T.M."/>
            <person name="Davidsen T.M."/>
            <person name="Wayne K.J."/>
            <person name="Tettelin H."/>
            <person name="Glass J.I."/>
            <person name="Rusch D."/>
            <person name="Podicherti R."/>
            <person name="Tsui H.-C.T."/>
            <person name="Winkler M.E."/>
        </authorList>
    </citation>
    <scope>NUCLEOTIDE SEQUENCE</scope>
</reference>
<accession>A0A382DKD4</accession>
<keyword evidence="1" id="KW-0175">Coiled coil</keyword>
<sequence>GGEGEGSGEVNEDLLDRMKELLRLRLAEMDLREQTQKLEAEHVTRNKEQLEEDTFGLRFRQIELMGDLQVEMESRPSLGEGTFLRPATYRMRDAEDELNLPGDIEGLIEAYKWALVVKSQAGEDANKLREIEATIKELSSHLGEKQKKNAQGRAKKILEQK</sequence>
<proteinExistence type="predicted"/>
<feature type="region of interest" description="Disordered" evidence="2">
    <location>
        <begin position="140"/>
        <end position="161"/>
    </location>
</feature>
<evidence type="ECO:0000313" key="3">
    <source>
        <dbReference type="EMBL" id="SVB38077.1"/>
    </source>
</evidence>
<evidence type="ECO:0000256" key="2">
    <source>
        <dbReference type="SAM" id="MobiDB-lite"/>
    </source>
</evidence>
<organism evidence="3">
    <name type="scientific">marine metagenome</name>
    <dbReference type="NCBI Taxonomy" id="408172"/>
    <lineage>
        <taxon>unclassified sequences</taxon>
        <taxon>metagenomes</taxon>
        <taxon>ecological metagenomes</taxon>
    </lineage>
</organism>